<dbReference type="AlphaFoldDB" id="A0A4Z2GG82"/>
<reference evidence="2 3" key="1">
    <citation type="submission" date="2019-03" db="EMBL/GenBank/DDBJ databases">
        <title>First draft genome of Liparis tanakae, snailfish: a comprehensive survey of snailfish specific genes.</title>
        <authorList>
            <person name="Kim W."/>
            <person name="Song I."/>
            <person name="Jeong J.-H."/>
            <person name="Kim D."/>
            <person name="Kim S."/>
            <person name="Ryu S."/>
            <person name="Song J.Y."/>
            <person name="Lee S.K."/>
        </authorList>
    </citation>
    <scope>NUCLEOTIDE SEQUENCE [LARGE SCALE GENOMIC DNA]</scope>
    <source>
        <tissue evidence="2">Muscle</tissue>
    </source>
</reference>
<feature type="region of interest" description="Disordered" evidence="1">
    <location>
        <begin position="1"/>
        <end position="48"/>
    </location>
</feature>
<evidence type="ECO:0000313" key="2">
    <source>
        <dbReference type="EMBL" id="TNN52548.1"/>
    </source>
</evidence>
<protein>
    <submittedName>
        <fullName evidence="2">Uncharacterized protein</fullName>
    </submittedName>
</protein>
<evidence type="ECO:0000256" key="1">
    <source>
        <dbReference type="SAM" id="MobiDB-lite"/>
    </source>
</evidence>
<keyword evidence="3" id="KW-1185">Reference proteome</keyword>
<comment type="caution">
    <text evidence="2">The sequence shown here is derived from an EMBL/GenBank/DDBJ whole genome shotgun (WGS) entry which is preliminary data.</text>
</comment>
<name>A0A4Z2GG82_9TELE</name>
<proteinExistence type="predicted"/>
<accession>A0A4Z2GG82</accession>
<evidence type="ECO:0000313" key="3">
    <source>
        <dbReference type="Proteomes" id="UP000314294"/>
    </source>
</evidence>
<dbReference type="Proteomes" id="UP000314294">
    <property type="component" value="Unassembled WGS sequence"/>
</dbReference>
<organism evidence="2 3">
    <name type="scientific">Liparis tanakae</name>
    <name type="common">Tanaka's snailfish</name>
    <dbReference type="NCBI Taxonomy" id="230148"/>
    <lineage>
        <taxon>Eukaryota</taxon>
        <taxon>Metazoa</taxon>
        <taxon>Chordata</taxon>
        <taxon>Craniata</taxon>
        <taxon>Vertebrata</taxon>
        <taxon>Euteleostomi</taxon>
        <taxon>Actinopterygii</taxon>
        <taxon>Neopterygii</taxon>
        <taxon>Teleostei</taxon>
        <taxon>Neoteleostei</taxon>
        <taxon>Acanthomorphata</taxon>
        <taxon>Eupercaria</taxon>
        <taxon>Perciformes</taxon>
        <taxon>Cottioidei</taxon>
        <taxon>Cottales</taxon>
        <taxon>Liparidae</taxon>
        <taxon>Liparis</taxon>
    </lineage>
</organism>
<gene>
    <name evidence="2" type="ORF">EYF80_037245</name>
</gene>
<dbReference type="EMBL" id="SRLO01000543">
    <property type="protein sequence ID" value="TNN52548.1"/>
    <property type="molecule type" value="Genomic_DNA"/>
</dbReference>
<sequence>MEERKRQRRPVPSPVSLQSFEAAGKENTANRRIHRPKPTPPQDRPQTIGYALGLTNYSYTKKNIPIPGRQTTTKAVPMYSAAELEGLNGQWLWSHCSKATTLVVIPFDELKHIVSDLEEPQQVAPQQQALSGAAALTDFKCIASQ</sequence>